<gene>
    <name evidence="2" type="ORF">A5810_002716</name>
</gene>
<sequence>MSNGKKIFFIVKIIQLLIYGISVAWAFFYRGITPNWPFYLLLVGILVGNFVPLHYRTNFFSTGPGLFLKTKTRKLGNIIEMTITCIVIFLVIFLNVF</sequence>
<name>A0A242BBM8_ENTFC</name>
<evidence type="ECO:0000256" key="1">
    <source>
        <dbReference type="SAM" id="Phobius"/>
    </source>
</evidence>
<feature type="transmembrane region" description="Helical" evidence="1">
    <location>
        <begin position="36"/>
        <end position="55"/>
    </location>
</feature>
<feature type="transmembrane region" description="Helical" evidence="1">
    <location>
        <begin position="75"/>
        <end position="96"/>
    </location>
</feature>
<dbReference type="AlphaFoldDB" id="A0A242BBM8"/>
<dbReference type="Proteomes" id="UP000194885">
    <property type="component" value="Unassembled WGS sequence"/>
</dbReference>
<evidence type="ECO:0000313" key="3">
    <source>
        <dbReference type="Proteomes" id="UP000194885"/>
    </source>
</evidence>
<dbReference type="EMBL" id="NGKW01000006">
    <property type="protein sequence ID" value="OTN92831.1"/>
    <property type="molecule type" value="Genomic_DNA"/>
</dbReference>
<keyword evidence="1" id="KW-0812">Transmembrane</keyword>
<accession>A0A242BBM8</accession>
<comment type="caution">
    <text evidence="2">The sequence shown here is derived from an EMBL/GenBank/DDBJ whole genome shotgun (WGS) entry which is preliminary data.</text>
</comment>
<feature type="transmembrane region" description="Helical" evidence="1">
    <location>
        <begin position="7"/>
        <end position="30"/>
    </location>
</feature>
<protein>
    <submittedName>
        <fullName evidence="2">Uncharacterized protein</fullName>
    </submittedName>
</protein>
<organism evidence="2 3">
    <name type="scientific">Enterococcus faecium</name>
    <name type="common">Streptococcus faecium</name>
    <dbReference type="NCBI Taxonomy" id="1352"/>
    <lineage>
        <taxon>Bacteria</taxon>
        <taxon>Bacillati</taxon>
        <taxon>Bacillota</taxon>
        <taxon>Bacilli</taxon>
        <taxon>Lactobacillales</taxon>
        <taxon>Enterococcaceae</taxon>
        <taxon>Enterococcus</taxon>
    </lineage>
</organism>
<keyword evidence="1" id="KW-1133">Transmembrane helix</keyword>
<proteinExistence type="predicted"/>
<keyword evidence="1" id="KW-0472">Membrane</keyword>
<reference evidence="2 3" key="1">
    <citation type="submission" date="2017-05" db="EMBL/GenBank/DDBJ databases">
        <title>The Genome Sequence of Enterococcus faecium 7H8_DIV0219.</title>
        <authorList>
            <consortium name="The Broad Institute Genomics Platform"/>
            <consortium name="The Broad Institute Genomic Center for Infectious Diseases"/>
            <person name="Earl A."/>
            <person name="Manson A."/>
            <person name="Schwartman J."/>
            <person name="Gilmore M."/>
            <person name="Abouelleil A."/>
            <person name="Cao P."/>
            <person name="Chapman S."/>
            <person name="Cusick C."/>
            <person name="Shea T."/>
            <person name="Young S."/>
            <person name="Neafsey D."/>
            <person name="Nusbaum C."/>
            <person name="Birren B."/>
        </authorList>
    </citation>
    <scope>NUCLEOTIDE SEQUENCE [LARGE SCALE GENOMIC DNA]</scope>
    <source>
        <strain evidence="2 3">7H8_DIV0219</strain>
    </source>
</reference>
<evidence type="ECO:0000313" key="2">
    <source>
        <dbReference type="EMBL" id="OTN92831.1"/>
    </source>
</evidence>